<proteinExistence type="predicted"/>
<evidence type="ECO:0000256" key="1">
    <source>
        <dbReference type="SAM" id="MobiDB-lite"/>
    </source>
</evidence>
<accession>A0AAW2LPJ3</accession>
<dbReference type="EMBL" id="JACGWJ010000024">
    <property type="protein sequence ID" value="KAL0321094.1"/>
    <property type="molecule type" value="Genomic_DNA"/>
</dbReference>
<keyword evidence="2" id="KW-0812">Transmembrane</keyword>
<gene>
    <name evidence="3" type="ORF">Sradi_5370900</name>
</gene>
<feature type="compositionally biased region" description="Polar residues" evidence="1">
    <location>
        <begin position="1"/>
        <end position="14"/>
    </location>
</feature>
<reference evidence="3" key="1">
    <citation type="submission" date="2020-06" db="EMBL/GenBank/DDBJ databases">
        <authorList>
            <person name="Li T."/>
            <person name="Hu X."/>
            <person name="Zhang T."/>
            <person name="Song X."/>
            <person name="Zhang H."/>
            <person name="Dai N."/>
            <person name="Sheng W."/>
            <person name="Hou X."/>
            <person name="Wei L."/>
        </authorList>
    </citation>
    <scope>NUCLEOTIDE SEQUENCE</scope>
    <source>
        <strain evidence="3">G02</strain>
        <tissue evidence="3">Leaf</tissue>
    </source>
</reference>
<reference evidence="3" key="2">
    <citation type="journal article" date="2024" name="Plant">
        <title>Genomic evolution and insights into agronomic trait innovations of Sesamum species.</title>
        <authorList>
            <person name="Miao H."/>
            <person name="Wang L."/>
            <person name="Qu L."/>
            <person name="Liu H."/>
            <person name="Sun Y."/>
            <person name="Le M."/>
            <person name="Wang Q."/>
            <person name="Wei S."/>
            <person name="Zheng Y."/>
            <person name="Lin W."/>
            <person name="Duan Y."/>
            <person name="Cao H."/>
            <person name="Xiong S."/>
            <person name="Wang X."/>
            <person name="Wei L."/>
            <person name="Li C."/>
            <person name="Ma Q."/>
            <person name="Ju M."/>
            <person name="Zhao R."/>
            <person name="Li G."/>
            <person name="Mu C."/>
            <person name="Tian Q."/>
            <person name="Mei H."/>
            <person name="Zhang T."/>
            <person name="Gao T."/>
            <person name="Zhang H."/>
        </authorList>
    </citation>
    <scope>NUCLEOTIDE SEQUENCE</scope>
    <source>
        <strain evidence="3">G02</strain>
    </source>
</reference>
<feature type="transmembrane region" description="Helical" evidence="2">
    <location>
        <begin position="278"/>
        <end position="297"/>
    </location>
</feature>
<organism evidence="3">
    <name type="scientific">Sesamum radiatum</name>
    <name type="common">Black benniseed</name>
    <dbReference type="NCBI Taxonomy" id="300843"/>
    <lineage>
        <taxon>Eukaryota</taxon>
        <taxon>Viridiplantae</taxon>
        <taxon>Streptophyta</taxon>
        <taxon>Embryophyta</taxon>
        <taxon>Tracheophyta</taxon>
        <taxon>Spermatophyta</taxon>
        <taxon>Magnoliopsida</taxon>
        <taxon>eudicotyledons</taxon>
        <taxon>Gunneridae</taxon>
        <taxon>Pentapetalae</taxon>
        <taxon>asterids</taxon>
        <taxon>lamiids</taxon>
        <taxon>Lamiales</taxon>
        <taxon>Pedaliaceae</taxon>
        <taxon>Sesamum</taxon>
    </lineage>
</organism>
<evidence type="ECO:0000256" key="2">
    <source>
        <dbReference type="SAM" id="Phobius"/>
    </source>
</evidence>
<feature type="compositionally biased region" description="Basic and acidic residues" evidence="1">
    <location>
        <begin position="19"/>
        <end position="28"/>
    </location>
</feature>
<keyword evidence="2" id="KW-0472">Membrane</keyword>
<dbReference type="PANTHER" id="PTHR33709:SF17">
    <property type="entry name" value="UBIQUITIN-SPECIFIC PROTEASE FAMILY C19-RELATED PROTEIN"/>
    <property type="match status" value="1"/>
</dbReference>
<feature type="transmembrane region" description="Helical" evidence="2">
    <location>
        <begin position="240"/>
        <end position="258"/>
    </location>
</feature>
<protein>
    <submittedName>
        <fullName evidence="3">Membrane protein</fullName>
    </submittedName>
</protein>
<keyword evidence="2" id="KW-1133">Transmembrane helix</keyword>
<sequence length="467" mass="50714">MGTRTGSHQLSSGLMVSGRPDHHLKERQPTIASRSVIYTGGDVKNSGDLGKMYGIDASTDPPKVPSRLQTGSARSGSNSGTLGPKSTSSGPMNKKSSSSSSSFSGPMTPIQPTGLITSGALGACSNRRSGQLDETSAPSSFKKAVYGSAVTSIGEEIELGFRVSRVAMWVFLVVAVTGLIVGAFFMAAVKKAVILVVLVAVLVPTVVILVWNYAYREQGVLGFLRKYPDAKFKDAVDGQYLKVTGVISHAPILVFIGWNNVNVDNIWRLWYYLFDRAHVYAVLWSSLVAAYLLKLHFRRYQDASMFHPSYMNTEVVVESQQMLNTISSLGDADIQRVPGPSTRKISLTPSIQYCNCSVVIIIIVRPTVVIDVTKGNKGLSPNFFSWLSERGLSGDDRQMCLKEGYIKEGSTVSVMGVVRRHDNVLMIVPPTEPVSTGCRWLCCLLPTYIQGLILTCDESQNGDVIPV</sequence>
<comment type="caution">
    <text evidence="3">The sequence shown here is derived from an EMBL/GenBank/DDBJ whole genome shotgun (WGS) entry which is preliminary data.</text>
</comment>
<dbReference type="InterPro" id="IPR040339">
    <property type="entry name" value="At1g16860-like"/>
</dbReference>
<dbReference type="AlphaFoldDB" id="A0AAW2LPJ3"/>
<evidence type="ECO:0000313" key="3">
    <source>
        <dbReference type="EMBL" id="KAL0321094.1"/>
    </source>
</evidence>
<feature type="compositionally biased region" description="Low complexity" evidence="1">
    <location>
        <begin position="86"/>
        <end position="108"/>
    </location>
</feature>
<dbReference type="PANTHER" id="PTHR33709">
    <property type="entry name" value="OSJNBA0035M09.9 PROTEIN"/>
    <property type="match status" value="1"/>
</dbReference>
<name>A0AAW2LPJ3_SESRA</name>
<feature type="compositionally biased region" description="Polar residues" evidence="1">
    <location>
        <begin position="67"/>
        <end position="85"/>
    </location>
</feature>
<feature type="transmembrane region" description="Helical" evidence="2">
    <location>
        <begin position="166"/>
        <end position="186"/>
    </location>
</feature>
<feature type="transmembrane region" description="Helical" evidence="2">
    <location>
        <begin position="192"/>
        <end position="215"/>
    </location>
</feature>
<feature type="region of interest" description="Disordered" evidence="1">
    <location>
        <begin position="1"/>
        <end position="108"/>
    </location>
</feature>